<comment type="caution">
    <text evidence="2">The sequence shown here is derived from an EMBL/GenBank/DDBJ whole genome shotgun (WGS) entry which is preliminary data.</text>
</comment>
<protein>
    <submittedName>
        <fullName evidence="2">Uncharacterized protein</fullName>
    </submittedName>
</protein>
<name>A0A8J5VSJ0_ZIZPA</name>
<feature type="compositionally biased region" description="Basic residues" evidence="1">
    <location>
        <begin position="18"/>
        <end position="27"/>
    </location>
</feature>
<evidence type="ECO:0000313" key="2">
    <source>
        <dbReference type="EMBL" id="KAG8070081.1"/>
    </source>
</evidence>
<reference evidence="2" key="2">
    <citation type="submission" date="2021-02" db="EMBL/GenBank/DDBJ databases">
        <authorList>
            <person name="Kimball J.A."/>
            <person name="Haas M.W."/>
            <person name="Macchietto M."/>
            <person name="Kono T."/>
            <person name="Duquette J."/>
            <person name="Shao M."/>
        </authorList>
    </citation>
    <scope>NUCLEOTIDE SEQUENCE</scope>
    <source>
        <tissue evidence="2">Fresh leaf tissue</tissue>
    </source>
</reference>
<gene>
    <name evidence="2" type="ORF">GUJ93_ZPchr0006g45246</name>
</gene>
<sequence length="67" mass="7399">MDHGGGAAPAWANIMGGHHGRGRRRSRDWRDCVGRGWPAAVELRLLTTGELLAHGLALSRLSRRMDR</sequence>
<feature type="region of interest" description="Disordered" evidence="1">
    <location>
        <begin position="1"/>
        <end position="28"/>
    </location>
</feature>
<keyword evidence="3" id="KW-1185">Reference proteome</keyword>
<evidence type="ECO:0000256" key="1">
    <source>
        <dbReference type="SAM" id="MobiDB-lite"/>
    </source>
</evidence>
<proteinExistence type="predicted"/>
<organism evidence="2 3">
    <name type="scientific">Zizania palustris</name>
    <name type="common">Northern wild rice</name>
    <dbReference type="NCBI Taxonomy" id="103762"/>
    <lineage>
        <taxon>Eukaryota</taxon>
        <taxon>Viridiplantae</taxon>
        <taxon>Streptophyta</taxon>
        <taxon>Embryophyta</taxon>
        <taxon>Tracheophyta</taxon>
        <taxon>Spermatophyta</taxon>
        <taxon>Magnoliopsida</taxon>
        <taxon>Liliopsida</taxon>
        <taxon>Poales</taxon>
        <taxon>Poaceae</taxon>
        <taxon>BOP clade</taxon>
        <taxon>Oryzoideae</taxon>
        <taxon>Oryzeae</taxon>
        <taxon>Zizaniinae</taxon>
        <taxon>Zizania</taxon>
    </lineage>
</organism>
<accession>A0A8J5VSJ0</accession>
<dbReference type="Proteomes" id="UP000729402">
    <property type="component" value="Unassembled WGS sequence"/>
</dbReference>
<evidence type="ECO:0000313" key="3">
    <source>
        <dbReference type="Proteomes" id="UP000729402"/>
    </source>
</evidence>
<dbReference type="AlphaFoldDB" id="A0A8J5VSJ0"/>
<reference evidence="2" key="1">
    <citation type="journal article" date="2021" name="bioRxiv">
        <title>Whole Genome Assembly and Annotation of Northern Wild Rice, Zizania palustris L., Supports a Whole Genome Duplication in the Zizania Genus.</title>
        <authorList>
            <person name="Haas M."/>
            <person name="Kono T."/>
            <person name="Macchietto M."/>
            <person name="Millas R."/>
            <person name="McGilp L."/>
            <person name="Shao M."/>
            <person name="Duquette J."/>
            <person name="Hirsch C.N."/>
            <person name="Kimball J."/>
        </authorList>
    </citation>
    <scope>NUCLEOTIDE SEQUENCE</scope>
    <source>
        <tissue evidence="2">Fresh leaf tissue</tissue>
    </source>
</reference>
<dbReference type="EMBL" id="JAAALK010000283">
    <property type="protein sequence ID" value="KAG8070081.1"/>
    <property type="molecule type" value="Genomic_DNA"/>
</dbReference>